<feature type="non-terminal residue" evidence="1">
    <location>
        <position position="31"/>
    </location>
</feature>
<reference evidence="1" key="1">
    <citation type="submission" date="2018-05" db="EMBL/GenBank/DDBJ databases">
        <authorList>
            <person name="Lanie J.A."/>
            <person name="Ng W.-L."/>
            <person name="Kazmierczak K.M."/>
            <person name="Andrzejewski T.M."/>
            <person name="Davidsen T.M."/>
            <person name="Wayne K.J."/>
            <person name="Tettelin H."/>
            <person name="Glass J.I."/>
            <person name="Rusch D."/>
            <person name="Podicherti R."/>
            <person name="Tsui H.-C.T."/>
            <person name="Winkler M.E."/>
        </authorList>
    </citation>
    <scope>NUCLEOTIDE SEQUENCE</scope>
</reference>
<accession>A0A382KC75</accession>
<name>A0A382KC75_9ZZZZ</name>
<sequence length="31" mass="3720">MKKYRGKEIAMIFQEPMTSLNPVFKINMQMN</sequence>
<proteinExistence type="predicted"/>
<dbReference type="EMBL" id="UINC01079016">
    <property type="protein sequence ID" value="SVC20627.1"/>
    <property type="molecule type" value="Genomic_DNA"/>
</dbReference>
<protein>
    <submittedName>
        <fullName evidence="1">Uncharacterized protein</fullName>
    </submittedName>
</protein>
<organism evidence="1">
    <name type="scientific">marine metagenome</name>
    <dbReference type="NCBI Taxonomy" id="408172"/>
    <lineage>
        <taxon>unclassified sequences</taxon>
        <taxon>metagenomes</taxon>
        <taxon>ecological metagenomes</taxon>
    </lineage>
</organism>
<evidence type="ECO:0000313" key="1">
    <source>
        <dbReference type="EMBL" id="SVC20627.1"/>
    </source>
</evidence>
<dbReference type="AlphaFoldDB" id="A0A382KC75"/>
<feature type="non-terminal residue" evidence="1">
    <location>
        <position position="1"/>
    </location>
</feature>
<gene>
    <name evidence="1" type="ORF">METZ01_LOCUS273481</name>
</gene>